<keyword evidence="2 8" id="KW-0699">rRNA-binding</keyword>
<evidence type="ECO:0000256" key="9">
    <source>
        <dbReference type="RuleBase" id="RU003660"/>
    </source>
</evidence>
<evidence type="ECO:0000256" key="8">
    <source>
        <dbReference type="HAMAP-Rule" id="MF_01302"/>
    </source>
</evidence>
<reference evidence="10 11" key="1">
    <citation type="journal article" date="2012" name="J. Bacteriol.">
        <title>Genome Sequence of n-Alkane-Degrading Hydrocarboniphaga effusa Strain AP103T (ATCC BAA-332T).</title>
        <authorList>
            <person name="Chang H.K."/>
            <person name="Zylstra G.J."/>
            <person name="Chae J.C."/>
        </authorList>
    </citation>
    <scope>NUCLEOTIDE SEQUENCE [LARGE SCALE GENOMIC DNA]</scope>
    <source>
        <strain evidence="10 11">AP103</strain>
    </source>
</reference>
<dbReference type="HAMAP" id="MF_01302_B">
    <property type="entry name" value="Ribosomal_uS8_B"/>
    <property type="match status" value="1"/>
</dbReference>
<dbReference type="STRING" id="1172194.WQQ_21170"/>
<keyword evidence="11" id="KW-1185">Reference proteome</keyword>
<dbReference type="Gene3D" id="3.30.1370.30">
    <property type="match status" value="1"/>
</dbReference>
<dbReference type="PROSITE" id="PS00053">
    <property type="entry name" value="RIBOSOMAL_S8"/>
    <property type="match status" value="1"/>
</dbReference>
<comment type="function">
    <text evidence="8">One of the primary rRNA binding proteins, it binds directly to 16S rRNA central domain where it helps coordinate assembly of the platform of the 30S subunit.</text>
</comment>
<dbReference type="InterPro" id="IPR047863">
    <property type="entry name" value="Ribosomal_uS8_CS"/>
</dbReference>
<evidence type="ECO:0000256" key="2">
    <source>
        <dbReference type="ARBA" id="ARBA00022730"/>
    </source>
</evidence>
<evidence type="ECO:0000256" key="4">
    <source>
        <dbReference type="ARBA" id="ARBA00022980"/>
    </source>
</evidence>
<name>I8TDE6_9GAMM</name>
<protein>
    <recommendedName>
        <fullName evidence="6 8">Small ribosomal subunit protein uS8</fullName>
    </recommendedName>
</protein>
<dbReference type="GO" id="GO:0006412">
    <property type="term" value="P:translation"/>
    <property type="evidence" value="ECO:0007669"/>
    <property type="project" value="UniProtKB-UniRule"/>
</dbReference>
<keyword evidence="4 8" id="KW-0689">Ribosomal protein</keyword>
<dbReference type="Gene3D" id="3.30.1490.10">
    <property type="match status" value="1"/>
</dbReference>
<proteinExistence type="inferred from homology"/>
<evidence type="ECO:0000256" key="1">
    <source>
        <dbReference type="ARBA" id="ARBA00006471"/>
    </source>
</evidence>
<evidence type="ECO:0000313" key="11">
    <source>
        <dbReference type="Proteomes" id="UP000003704"/>
    </source>
</evidence>
<dbReference type="OrthoDB" id="9802617at2"/>
<dbReference type="AlphaFoldDB" id="I8TDE6"/>
<dbReference type="InterPro" id="IPR000630">
    <property type="entry name" value="Ribosomal_uS8"/>
</dbReference>
<evidence type="ECO:0000256" key="6">
    <source>
        <dbReference type="ARBA" id="ARBA00035258"/>
    </source>
</evidence>
<dbReference type="SUPFAM" id="SSF56047">
    <property type="entry name" value="Ribosomal protein S8"/>
    <property type="match status" value="1"/>
</dbReference>
<dbReference type="FunFam" id="3.30.1490.10:FF:000001">
    <property type="entry name" value="30S ribosomal protein S8"/>
    <property type="match status" value="1"/>
</dbReference>
<comment type="caution">
    <text evidence="10">The sequence shown here is derived from an EMBL/GenBank/DDBJ whole genome shotgun (WGS) entry which is preliminary data.</text>
</comment>
<dbReference type="FunFam" id="3.30.1370.30:FF:000002">
    <property type="entry name" value="30S ribosomal protein S8"/>
    <property type="match status" value="1"/>
</dbReference>
<comment type="subunit">
    <text evidence="7 8">Part of the 30S ribosomal subunit. Contacts proteins S5 and S12.</text>
</comment>
<dbReference type="NCBIfam" id="NF001109">
    <property type="entry name" value="PRK00136.1"/>
    <property type="match status" value="1"/>
</dbReference>
<organism evidence="10 11">
    <name type="scientific">Hydrocarboniphaga effusa AP103</name>
    <dbReference type="NCBI Taxonomy" id="1172194"/>
    <lineage>
        <taxon>Bacteria</taxon>
        <taxon>Pseudomonadati</taxon>
        <taxon>Pseudomonadota</taxon>
        <taxon>Gammaproteobacteria</taxon>
        <taxon>Nevskiales</taxon>
        <taxon>Nevskiaceae</taxon>
        <taxon>Hydrocarboniphaga</taxon>
    </lineage>
</organism>
<dbReference type="GO" id="GO:0003735">
    <property type="term" value="F:structural constituent of ribosome"/>
    <property type="evidence" value="ECO:0007669"/>
    <property type="project" value="InterPro"/>
</dbReference>
<dbReference type="Proteomes" id="UP000003704">
    <property type="component" value="Unassembled WGS sequence"/>
</dbReference>
<evidence type="ECO:0000256" key="5">
    <source>
        <dbReference type="ARBA" id="ARBA00023274"/>
    </source>
</evidence>
<dbReference type="EMBL" id="AKGD01000001">
    <property type="protein sequence ID" value="EIT71980.1"/>
    <property type="molecule type" value="Genomic_DNA"/>
</dbReference>
<evidence type="ECO:0000256" key="3">
    <source>
        <dbReference type="ARBA" id="ARBA00022884"/>
    </source>
</evidence>
<dbReference type="InterPro" id="IPR035987">
    <property type="entry name" value="Ribosomal_uS8_sf"/>
</dbReference>
<evidence type="ECO:0000256" key="7">
    <source>
        <dbReference type="ARBA" id="ARBA00046740"/>
    </source>
</evidence>
<accession>I8TDE6</accession>
<keyword evidence="3 8" id="KW-0694">RNA-binding</keyword>
<gene>
    <name evidence="8" type="primary">rpsH</name>
    <name evidence="10" type="ORF">WQQ_21170</name>
</gene>
<dbReference type="PANTHER" id="PTHR11758">
    <property type="entry name" value="40S RIBOSOMAL PROTEIN S15A"/>
    <property type="match status" value="1"/>
</dbReference>
<dbReference type="Pfam" id="PF00410">
    <property type="entry name" value="Ribosomal_S8"/>
    <property type="match status" value="1"/>
</dbReference>
<keyword evidence="5 8" id="KW-0687">Ribonucleoprotein</keyword>
<dbReference type="PATRIC" id="fig|1172194.4.peg.2046"/>
<dbReference type="GO" id="GO:0005737">
    <property type="term" value="C:cytoplasm"/>
    <property type="evidence" value="ECO:0007669"/>
    <property type="project" value="UniProtKB-ARBA"/>
</dbReference>
<comment type="similarity">
    <text evidence="1 8 9">Belongs to the universal ribosomal protein uS8 family.</text>
</comment>
<dbReference type="GO" id="GO:1990904">
    <property type="term" value="C:ribonucleoprotein complex"/>
    <property type="evidence" value="ECO:0007669"/>
    <property type="project" value="UniProtKB-KW"/>
</dbReference>
<sequence length="132" mass="13991">MSMTDPIGDFLTRIRNGQQARKKTVSAPASKLKSAIAQVLKDEGYIASFETVETGAGKKAINVVLKYFDNKPVIERLERVSKPSLRVYKAKDEIPTVLGGLGVAIISTSTGVLSDKAARAAGQGGEVLCIVA</sequence>
<dbReference type="GO" id="GO:0005840">
    <property type="term" value="C:ribosome"/>
    <property type="evidence" value="ECO:0007669"/>
    <property type="project" value="UniProtKB-KW"/>
</dbReference>
<evidence type="ECO:0000313" key="10">
    <source>
        <dbReference type="EMBL" id="EIT71980.1"/>
    </source>
</evidence>
<dbReference type="RefSeq" id="WP_007185064.1">
    <property type="nucleotide sequence ID" value="NZ_AKGD01000001.1"/>
</dbReference>
<dbReference type="GO" id="GO:0019843">
    <property type="term" value="F:rRNA binding"/>
    <property type="evidence" value="ECO:0007669"/>
    <property type="project" value="UniProtKB-UniRule"/>
</dbReference>